<gene>
    <name evidence="6" type="ORF">SAMN06296020_11442</name>
</gene>
<reference evidence="6" key="1">
    <citation type="submission" date="2017-05" db="EMBL/GenBank/DDBJ databases">
        <authorList>
            <person name="Varghese N."/>
            <person name="Submissions S."/>
        </authorList>
    </citation>
    <scope>NUCLEOTIDE SEQUENCE</scope>
    <source>
        <strain evidence="6">Su22</strain>
    </source>
</reference>
<evidence type="ECO:0000313" key="6">
    <source>
        <dbReference type="EMBL" id="SMP66544.1"/>
    </source>
</evidence>
<keyword evidence="5" id="KW-0560">Oxidoreductase</keyword>
<evidence type="ECO:0000256" key="1">
    <source>
        <dbReference type="ARBA" id="ARBA00003535"/>
    </source>
</evidence>
<comment type="function">
    <text evidence="1">Nitronate monooxygenase that uses molecular oxygen to catalyze the oxidative denitrification of alkyl nitronates. Acts on propionate 3-nitronate (P3N), the presumed physiological substrate. Probably functions in the detoxification of P3N, a metabolic poison produced by plants and fungi as a defense mechanism.</text>
</comment>
<sequence>MNFQTPLCQQLNIRVPILQGGMAWVATASLAAAVSNAGGLGIVAAGNAPAQVVEAEIIRTRSLTDKPFGVNVMLLSPFVNEVVEVVCRQQVPVVTTGAGNPGKFMELFKSYGAKVIPVVPSVALAKRMEKQGADAVIVEGTEAGGHVGELTTMALVPQVVRAVKIPVIAAGGIADGNGLLAALALGAQAVQMGTRFVCSVECEAHHAYKEMLVKAGDRDAIVTARSTGHPVRVLKNKFTRDLLRMEKEGISQEELEKMGTGRLRIAVQDGDIENGSVMAGQIAGMMQDILPCADIIHQIMEAAGRQLEMLNQLKGVTAP</sequence>
<keyword evidence="3" id="KW-0285">Flavoprotein</keyword>
<dbReference type="NCBIfam" id="TIGR03151">
    <property type="entry name" value="enACPred_II"/>
    <property type="match status" value="1"/>
</dbReference>
<dbReference type="RefSeq" id="WP_283410280.1">
    <property type="nucleotide sequence ID" value="NZ_FXUF01000014.1"/>
</dbReference>
<dbReference type="CDD" id="cd04730">
    <property type="entry name" value="NPD_like"/>
    <property type="match status" value="1"/>
</dbReference>
<evidence type="ECO:0000313" key="7">
    <source>
        <dbReference type="Proteomes" id="UP001158066"/>
    </source>
</evidence>
<dbReference type="PANTHER" id="PTHR32332">
    <property type="entry name" value="2-NITROPROPANE DIOXYGENASE"/>
    <property type="match status" value="1"/>
</dbReference>
<dbReference type="GO" id="GO:0018580">
    <property type="term" value="F:nitronate monooxygenase activity"/>
    <property type="evidence" value="ECO:0007669"/>
    <property type="project" value="InterPro"/>
</dbReference>
<dbReference type="InterPro" id="IPR013785">
    <property type="entry name" value="Aldolase_TIM"/>
</dbReference>
<dbReference type="AlphaFoldDB" id="A0AA45WYA3"/>
<name>A0AA45WYA3_9CLOT</name>
<dbReference type="PANTHER" id="PTHR32332:SF20">
    <property type="entry name" value="2-NITROPROPANE DIOXYGENASE-LIKE PROTEIN"/>
    <property type="match status" value="1"/>
</dbReference>
<organism evidence="6 7">
    <name type="scientific">Anoxynatronum buryatiense</name>
    <dbReference type="NCBI Taxonomy" id="489973"/>
    <lineage>
        <taxon>Bacteria</taxon>
        <taxon>Bacillati</taxon>
        <taxon>Bacillota</taxon>
        <taxon>Clostridia</taxon>
        <taxon>Eubacteriales</taxon>
        <taxon>Clostridiaceae</taxon>
        <taxon>Anoxynatronum</taxon>
    </lineage>
</organism>
<evidence type="ECO:0000256" key="2">
    <source>
        <dbReference type="ARBA" id="ARBA00013457"/>
    </source>
</evidence>
<proteinExistence type="predicted"/>
<dbReference type="InterPro" id="IPR004136">
    <property type="entry name" value="NMO"/>
</dbReference>
<dbReference type="SUPFAM" id="SSF51412">
    <property type="entry name" value="Inosine monophosphate dehydrogenase (IMPDH)"/>
    <property type="match status" value="1"/>
</dbReference>
<dbReference type="InterPro" id="IPR017569">
    <property type="entry name" value="Enoyl_ACP_red-II_put"/>
</dbReference>
<dbReference type="Pfam" id="PF03060">
    <property type="entry name" value="NMO"/>
    <property type="match status" value="2"/>
</dbReference>
<evidence type="ECO:0000256" key="5">
    <source>
        <dbReference type="ARBA" id="ARBA00023002"/>
    </source>
</evidence>
<protein>
    <recommendedName>
        <fullName evidence="2">Probable nitronate monooxygenase</fullName>
    </recommendedName>
</protein>
<keyword evidence="7" id="KW-1185">Reference proteome</keyword>
<evidence type="ECO:0000256" key="3">
    <source>
        <dbReference type="ARBA" id="ARBA00022630"/>
    </source>
</evidence>
<dbReference type="Gene3D" id="3.20.20.70">
    <property type="entry name" value="Aldolase class I"/>
    <property type="match status" value="1"/>
</dbReference>
<accession>A0AA45WYA3</accession>
<keyword evidence="4" id="KW-0288">FMN</keyword>
<dbReference type="Proteomes" id="UP001158066">
    <property type="component" value="Unassembled WGS sequence"/>
</dbReference>
<evidence type="ECO:0000256" key="4">
    <source>
        <dbReference type="ARBA" id="ARBA00022643"/>
    </source>
</evidence>
<dbReference type="EMBL" id="FXUF01000014">
    <property type="protein sequence ID" value="SMP66544.1"/>
    <property type="molecule type" value="Genomic_DNA"/>
</dbReference>
<comment type="caution">
    <text evidence="6">The sequence shown here is derived from an EMBL/GenBank/DDBJ whole genome shotgun (WGS) entry which is preliminary data.</text>
</comment>